<dbReference type="EMBL" id="CAJRAY010000043">
    <property type="protein sequence ID" value="CAG5086028.1"/>
    <property type="molecule type" value="Genomic_DNA"/>
</dbReference>
<proteinExistence type="predicted"/>
<dbReference type="Proteomes" id="UP000681526">
    <property type="component" value="Unassembled WGS sequence"/>
</dbReference>
<keyword evidence="2" id="KW-0328">Glycosyltransferase</keyword>
<protein>
    <submittedName>
        <fullName evidence="2">Polysaccharide biosynthesis protein CpsM(V), Glycosyltransferase Family 32 protein</fullName>
        <ecNumber evidence="2">2.4.1.-</ecNumber>
    </submittedName>
</protein>
<keyword evidence="1 2" id="KW-0808">Transferase</keyword>
<reference evidence="2 3" key="1">
    <citation type="submission" date="2021-04" db="EMBL/GenBank/DDBJ databases">
        <authorList>
            <person name="Rakotoarivonina H."/>
        </authorList>
    </citation>
    <scope>NUCLEOTIDE SEQUENCE [LARGE SCALE GENOMIC DNA]</scope>
    <source>
        <strain evidence="2 3">XE</strain>
    </source>
</reference>
<gene>
    <name evidence="2" type="primary">txxe 899-cpsM</name>
    <name evidence="2" type="ORF">TXXE_09395</name>
</gene>
<dbReference type="InterPro" id="IPR007577">
    <property type="entry name" value="GlycoTrfase_DXD_sugar-bd_CS"/>
</dbReference>
<dbReference type="InterPro" id="IPR051706">
    <property type="entry name" value="Glycosyltransferase_domain"/>
</dbReference>
<dbReference type="InterPro" id="IPR029044">
    <property type="entry name" value="Nucleotide-diphossugar_trans"/>
</dbReference>
<accession>A0ABM8V3W0</accession>
<dbReference type="GO" id="GO:0016757">
    <property type="term" value="F:glycosyltransferase activity"/>
    <property type="evidence" value="ECO:0007669"/>
    <property type="project" value="UniProtKB-KW"/>
</dbReference>
<evidence type="ECO:0000256" key="1">
    <source>
        <dbReference type="ARBA" id="ARBA00022679"/>
    </source>
</evidence>
<evidence type="ECO:0000313" key="3">
    <source>
        <dbReference type="Proteomes" id="UP000681526"/>
    </source>
</evidence>
<organism evidence="2 3">
    <name type="scientific">Thermobacillus xylanilyticus</name>
    <dbReference type="NCBI Taxonomy" id="76633"/>
    <lineage>
        <taxon>Bacteria</taxon>
        <taxon>Bacillati</taxon>
        <taxon>Bacillota</taxon>
        <taxon>Bacilli</taxon>
        <taxon>Bacillales</taxon>
        <taxon>Paenibacillaceae</taxon>
        <taxon>Thermobacillus</taxon>
    </lineage>
</organism>
<dbReference type="EC" id="2.4.1.-" evidence="2"/>
<comment type="caution">
    <text evidence="2">The sequence shown here is derived from an EMBL/GenBank/DDBJ whole genome shotgun (WGS) entry which is preliminary data.</text>
</comment>
<name>A0ABM8V3W0_THEXY</name>
<dbReference type="Pfam" id="PF04488">
    <property type="entry name" value="Gly_transf_sug"/>
    <property type="match status" value="1"/>
</dbReference>
<keyword evidence="3" id="KW-1185">Reference proteome</keyword>
<sequence>MEGKAADGCRIPKVLHYCWFGRGDKPRLVRKCMRSWRRHLGDYEWIEWNEDNFDVDAHPYVREAYEAGKYAFVSDYVRLHALLKHGGIYLDTDVEVLRPLAPLHKHRAFTGFEDGIYLQSGTLGAEPGHPWIAALLRDYEGRRFRQPDGSFDMTTNTSAMTQLSEAIGLKRDGSFQTLPDGVAVYPRSYFSPYDYIDGRSFLTAESYTIHHFSQSWLPAHVRLRTGAKRIVGRVAGPAVIGGLRQLFGRNV</sequence>
<dbReference type="RefSeq" id="WP_213484404.1">
    <property type="nucleotide sequence ID" value="NZ_CAJRAY010000043.1"/>
</dbReference>
<dbReference type="PANTHER" id="PTHR32385">
    <property type="entry name" value="MANNOSYL PHOSPHORYLINOSITOL CERAMIDE SYNTHASE"/>
    <property type="match status" value="1"/>
</dbReference>
<dbReference type="Gene3D" id="3.90.550.20">
    <property type="match status" value="1"/>
</dbReference>
<dbReference type="SUPFAM" id="SSF53448">
    <property type="entry name" value="Nucleotide-diphospho-sugar transferases"/>
    <property type="match status" value="1"/>
</dbReference>
<dbReference type="PANTHER" id="PTHR32385:SF15">
    <property type="entry name" value="INOSITOL PHOSPHOCERAMIDE MANNOSYLTRANSFERASE 1"/>
    <property type="match status" value="1"/>
</dbReference>
<evidence type="ECO:0000313" key="2">
    <source>
        <dbReference type="EMBL" id="CAG5086028.1"/>
    </source>
</evidence>